<gene>
    <name evidence="8" type="ORF">D9615_001296</name>
</gene>
<evidence type="ECO:0000256" key="5">
    <source>
        <dbReference type="ARBA" id="ARBA00022927"/>
    </source>
</evidence>
<evidence type="ECO:0000256" key="7">
    <source>
        <dbReference type="ARBA" id="ARBA00023136"/>
    </source>
</evidence>
<accession>A0A8H5M8S1</accession>
<reference evidence="8 9" key="1">
    <citation type="journal article" date="2020" name="ISME J.">
        <title>Uncovering the hidden diversity of litter-decomposition mechanisms in mushroom-forming fungi.</title>
        <authorList>
            <person name="Floudas D."/>
            <person name="Bentzer J."/>
            <person name="Ahren D."/>
            <person name="Johansson T."/>
            <person name="Persson P."/>
            <person name="Tunlid A."/>
        </authorList>
    </citation>
    <scope>NUCLEOTIDE SEQUENCE [LARGE SCALE GENOMIC DNA]</scope>
    <source>
        <strain evidence="8 9">CBS 661.87</strain>
    </source>
</reference>
<keyword evidence="6" id="KW-0333">Golgi apparatus</keyword>
<comment type="subcellular location">
    <subcellularLocation>
        <location evidence="1">Golgi apparatus membrane</location>
        <topology evidence="1">Peripheral membrane protein</topology>
    </subcellularLocation>
</comment>
<dbReference type="Proteomes" id="UP000565441">
    <property type="component" value="Unassembled WGS sequence"/>
</dbReference>
<dbReference type="AlphaFoldDB" id="A0A8H5M8S1"/>
<dbReference type="GO" id="GO:0006891">
    <property type="term" value="P:intra-Golgi vesicle-mediated transport"/>
    <property type="evidence" value="ECO:0007669"/>
    <property type="project" value="InterPro"/>
</dbReference>
<sequence length="952" mass="106603">MPYLIMTPLMLPGPRFPISSLTALNLNYIHTRFQCRGFLTCQLCKGDKLLWDMLEDRHKAARSMSALSVSSSAPAIGNGHITLPQISEKQAIRGNRSHSISVSKLPAVDDSQGAMVDPDELFAKHTISEVKFVQQRLRADADAKQEELRLMVGERYRDLLQASTSIISIASSSQRVKQALEETKVVILSQEEPPLPERPALNNGNDAHLHTLQLLSAHMKLLLDAPEHLWRLIERKKYFPAAWLFLLARVVHRALVRDDEQDEGTWGSQGVDVLGEFPLVQRQWEAVSQFRSQIIHKATLSLREYNASVEDTCATLLTLHLLDSRPLTDTLSVFLAQRSKTLHSMLSWKYEAESHIAQARQLNGHAWDKQQPSAMSSEFRTRPVNQIKEATHSALDTISRTVKTAQSIFQEENNSRPSLIRRVLDNIQTDSSNPLETSQTLPAELYLTTQMLLTTLPSSTHFLLLPPNLRTYKPYVDLTSSSSTMQHSTFVQKMNEWLQKSCSSLQKAVTKWFADLESVKEVWSVRSSTKRWLSASGLDKGEIEQMTSVLDELCRHRVIEIWKLKLAGSLQSFGEHLDSTFSSLNESSAKARQKETSPVDFLFQTPQLPTLSQTGLGSTDIPFQKYKASLRRQLAGRTSLLDNVLATLENCARTIRQDLAHVMASGDETRELVDQLEMTYKPDADALCANVFEKLEKTANASAESSHGLIFLSRVSDELSSLSPFISDLGCQPSVVEDFREKTAALHGRVIDRWRTLTVSRIVREHRLAYRPVHDALKTSIQPSGPSSDLIQSLLALSNSIQELGVSRDQSRQQLLVQATLQQFITDLTGDGWDENSLQSLHDVAFLWKLTTVQGEGWSDLPSILEKRLEDNLPRGLMLEDLHKSASESLARTQTLFATFLPVQSPIPPSDSADKFSALLPFGIPSLDQQFQPAVELVKPTSRFGLLLVGGS</sequence>
<dbReference type="PANTHER" id="PTHR31658">
    <property type="entry name" value="CONSERVED OLIGOMERIC GOLGI COMPLEX SUBUNIT 1"/>
    <property type="match status" value="1"/>
</dbReference>
<dbReference type="OrthoDB" id="46189at2759"/>
<dbReference type="GO" id="GO:0015031">
    <property type="term" value="P:protein transport"/>
    <property type="evidence" value="ECO:0007669"/>
    <property type="project" value="UniProtKB-KW"/>
</dbReference>
<dbReference type="PANTHER" id="PTHR31658:SF0">
    <property type="entry name" value="CONSERVED OLIGOMERIC GOLGI COMPLEX SUBUNIT 1"/>
    <property type="match status" value="1"/>
</dbReference>
<evidence type="ECO:0000313" key="8">
    <source>
        <dbReference type="EMBL" id="KAF5384907.1"/>
    </source>
</evidence>
<proteinExistence type="inferred from homology"/>
<evidence type="ECO:0000256" key="2">
    <source>
        <dbReference type="ARBA" id="ARBA00006653"/>
    </source>
</evidence>
<organism evidence="8 9">
    <name type="scientific">Tricholomella constricta</name>
    <dbReference type="NCBI Taxonomy" id="117010"/>
    <lineage>
        <taxon>Eukaryota</taxon>
        <taxon>Fungi</taxon>
        <taxon>Dikarya</taxon>
        <taxon>Basidiomycota</taxon>
        <taxon>Agaricomycotina</taxon>
        <taxon>Agaricomycetes</taxon>
        <taxon>Agaricomycetidae</taxon>
        <taxon>Agaricales</taxon>
        <taxon>Tricholomatineae</taxon>
        <taxon>Lyophyllaceae</taxon>
        <taxon>Tricholomella</taxon>
    </lineage>
</organism>
<dbReference type="GO" id="GO:0000139">
    <property type="term" value="C:Golgi membrane"/>
    <property type="evidence" value="ECO:0007669"/>
    <property type="project" value="UniProtKB-SubCell"/>
</dbReference>
<keyword evidence="5" id="KW-0653">Protein transport</keyword>
<evidence type="ECO:0000313" key="9">
    <source>
        <dbReference type="Proteomes" id="UP000565441"/>
    </source>
</evidence>
<evidence type="ECO:0000256" key="3">
    <source>
        <dbReference type="ARBA" id="ARBA00020978"/>
    </source>
</evidence>
<name>A0A8H5M8S1_9AGAR</name>
<evidence type="ECO:0000256" key="4">
    <source>
        <dbReference type="ARBA" id="ARBA00022448"/>
    </source>
</evidence>
<protein>
    <recommendedName>
        <fullName evidence="3">Conserved oligomeric Golgi complex subunit 1</fullName>
    </recommendedName>
</protein>
<comment type="similarity">
    <text evidence="2">Belongs to the COG1 family.</text>
</comment>
<dbReference type="InterPro" id="IPR033370">
    <property type="entry name" value="COG1"/>
</dbReference>
<dbReference type="GO" id="GO:0017119">
    <property type="term" value="C:Golgi transport complex"/>
    <property type="evidence" value="ECO:0007669"/>
    <property type="project" value="InterPro"/>
</dbReference>
<comment type="caution">
    <text evidence="8">The sequence shown here is derived from an EMBL/GenBank/DDBJ whole genome shotgun (WGS) entry which is preliminary data.</text>
</comment>
<evidence type="ECO:0000256" key="6">
    <source>
        <dbReference type="ARBA" id="ARBA00023034"/>
    </source>
</evidence>
<dbReference type="EMBL" id="JAACJP010000004">
    <property type="protein sequence ID" value="KAF5384907.1"/>
    <property type="molecule type" value="Genomic_DNA"/>
</dbReference>
<keyword evidence="4" id="KW-0813">Transport</keyword>
<keyword evidence="7" id="KW-0472">Membrane</keyword>
<keyword evidence="9" id="KW-1185">Reference proteome</keyword>
<evidence type="ECO:0000256" key="1">
    <source>
        <dbReference type="ARBA" id="ARBA00004395"/>
    </source>
</evidence>
<dbReference type="Pfam" id="PF08700">
    <property type="entry name" value="VPS51_Exo84_N"/>
    <property type="match status" value="1"/>
</dbReference>